<dbReference type="InterPro" id="IPR008906">
    <property type="entry name" value="HATC_C_dom"/>
</dbReference>
<name>A0A8J2E9T9_COTCN</name>
<evidence type="ECO:0000259" key="2">
    <source>
        <dbReference type="Pfam" id="PF05699"/>
    </source>
</evidence>
<comment type="caution">
    <text evidence="3">The sequence shown here is derived from an EMBL/GenBank/DDBJ whole genome shotgun (WGS) entry which is preliminary data.</text>
</comment>
<dbReference type="SUPFAM" id="SSF53098">
    <property type="entry name" value="Ribonuclease H-like"/>
    <property type="match status" value="1"/>
</dbReference>
<feature type="domain" description="HAT C-terminal dimerisation" evidence="2">
    <location>
        <begin position="394"/>
        <end position="464"/>
    </location>
</feature>
<dbReference type="Pfam" id="PF05699">
    <property type="entry name" value="Dimer_Tnp_hAT"/>
    <property type="match status" value="1"/>
</dbReference>
<accession>A0A8J2E9T9</accession>
<reference evidence="3" key="1">
    <citation type="submission" date="2021-04" db="EMBL/GenBank/DDBJ databases">
        <authorList>
            <person name="Chebbi M.A.C M."/>
        </authorList>
    </citation>
    <scope>NUCLEOTIDE SEQUENCE</scope>
</reference>
<dbReference type="Proteomes" id="UP000786811">
    <property type="component" value="Unassembled WGS sequence"/>
</dbReference>
<dbReference type="OrthoDB" id="10023262at2759"/>
<dbReference type="PANTHER" id="PTHR46880">
    <property type="entry name" value="RAS-ASSOCIATING DOMAIN-CONTAINING PROTEIN"/>
    <property type="match status" value="1"/>
</dbReference>
<gene>
    <name evidence="3" type="ORF">HICCMSTLAB_LOCUS152</name>
</gene>
<evidence type="ECO:0000256" key="1">
    <source>
        <dbReference type="SAM" id="MobiDB-lite"/>
    </source>
</evidence>
<dbReference type="GO" id="GO:0046983">
    <property type="term" value="F:protein dimerization activity"/>
    <property type="evidence" value="ECO:0007669"/>
    <property type="project" value="InterPro"/>
</dbReference>
<feature type="region of interest" description="Disordered" evidence="1">
    <location>
        <begin position="1"/>
        <end position="24"/>
    </location>
</feature>
<dbReference type="PANTHER" id="PTHR46880:SF5">
    <property type="entry name" value="DUF4371 DOMAIN-CONTAINING PROTEIN"/>
    <property type="match status" value="1"/>
</dbReference>
<dbReference type="AlphaFoldDB" id="A0A8J2E9T9"/>
<proteinExistence type="predicted"/>
<keyword evidence="4" id="KW-1185">Reference proteome</keyword>
<evidence type="ECO:0000313" key="3">
    <source>
        <dbReference type="EMBL" id="CAG5072401.1"/>
    </source>
</evidence>
<dbReference type="EMBL" id="CAJNRD030000841">
    <property type="protein sequence ID" value="CAG5072401.1"/>
    <property type="molecule type" value="Genomic_DNA"/>
</dbReference>
<sequence>MRRHRHTFDKQSLGTENNNRLNPSEKRELKIAEIKMALYVANHSSIKSVDHLGEVLKQHGKGSQLEKVRLHRTKASKLILNVVAPEMLIELIKDIGDQDYSVILDESTDVSTVKYMAEFFSKVGLNLDKLVGIGTDGASNMCGVKHSLFTLIKKDYPKVQLMKCSCHSLSLCASKTSDELPASVDFLLKETHTVLKEVTDLNIAFQKANADITKLYTDLRILLLSVARRIFKPIYLKSIPPKTASTAMIHQADIAADIAAQRAISKANCDFDNSLLPLDSVDFGYKFTMYLTKSTISSENLQTVKVRSRSYMLKLCEELVKRFPDNISVLTNIRYFTLRLCMDQTSNVSVECLPWDLAGKHTPQDAGRDAIERQWRNLRTMRISEICDNVDENISTIDFWIAVNKIENSNGSKRFKDLAAFALRALSLPTSNADVERVFSVMALIKTKCRNRMLIDMLVSLMRIRIHMRVFKLCCKNYMPTDDMVKRFTSQLYESQKVTKKLDEDDNNDNMASDNLITTMNLLEYSEDNDDKDDIDDIYD</sequence>
<evidence type="ECO:0000313" key="4">
    <source>
        <dbReference type="Proteomes" id="UP000786811"/>
    </source>
</evidence>
<feature type="compositionally biased region" description="Polar residues" evidence="1">
    <location>
        <begin position="10"/>
        <end position="22"/>
    </location>
</feature>
<organism evidence="3 4">
    <name type="scientific">Cotesia congregata</name>
    <name type="common">Parasitoid wasp</name>
    <name type="synonym">Apanteles congregatus</name>
    <dbReference type="NCBI Taxonomy" id="51543"/>
    <lineage>
        <taxon>Eukaryota</taxon>
        <taxon>Metazoa</taxon>
        <taxon>Ecdysozoa</taxon>
        <taxon>Arthropoda</taxon>
        <taxon>Hexapoda</taxon>
        <taxon>Insecta</taxon>
        <taxon>Pterygota</taxon>
        <taxon>Neoptera</taxon>
        <taxon>Endopterygota</taxon>
        <taxon>Hymenoptera</taxon>
        <taxon>Apocrita</taxon>
        <taxon>Ichneumonoidea</taxon>
        <taxon>Braconidae</taxon>
        <taxon>Microgastrinae</taxon>
        <taxon>Cotesia</taxon>
    </lineage>
</organism>
<dbReference type="InterPro" id="IPR012337">
    <property type="entry name" value="RNaseH-like_sf"/>
</dbReference>
<protein>
    <recommendedName>
        <fullName evidence="2">HAT C-terminal dimerisation domain-containing protein</fullName>
    </recommendedName>
</protein>